<organism evidence="1">
    <name type="scientific">Sporolactobacillus sp. Y61</name>
    <dbReference type="NCBI Taxonomy" id="3160863"/>
    <lineage>
        <taxon>Bacteria</taxon>
        <taxon>Bacillati</taxon>
        <taxon>Bacillota</taxon>
        <taxon>Bacilli</taxon>
        <taxon>Bacillales</taxon>
        <taxon>Sporolactobacillaceae</taxon>
        <taxon>Sporolactobacillus</taxon>
    </lineage>
</organism>
<gene>
    <name evidence="1" type="ORF">ABNN70_14320</name>
</gene>
<name>A0AAU8IFL3_9BACL</name>
<protein>
    <submittedName>
        <fullName evidence="1">Uncharacterized protein</fullName>
    </submittedName>
</protein>
<dbReference type="RefSeq" id="WP_165364200.1">
    <property type="nucleotide sequence ID" value="NZ_CP159510.1"/>
</dbReference>
<proteinExistence type="predicted"/>
<accession>A0AAU8IFL3</accession>
<dbReference type="EMBL" id="CP159510">
    <property type="protein sequence ID" value="XCJ16790.1"/>
    <property type="molecule type" value="Genomic_DNA"/>
</dbReference>
<evidence type="ECO:0000313" key="1">
    <source>
        <dbReference type="EMBL" id="XCJ16790.1"/>
    </source>
</evidence>
<reference evidence="1" key="1">
    <citation type="submission" date="2024-06" db="EMBL/GenBank/DDBJ databases">
        <authorList>
            <person name="Fan A."/>
            <person name="Zhang F.Y."/>
            <person name="Zhang L."/>
        </authorList>
    </citation>
    <scope>NUCLEOTIDE SEQUENCE</scope>
    <source>
        <strain evidence="1">Y61</strain>
    </source>
</reference>
<sequence>MKILGMGGVARKCLLAADHGSEWLKTVIAKETRIDRGHINAYDLIIL</sequence>
<dbReference type="AlphaFoldDB" id="A0AAU8IFL3"/>